<protein>
    <recommendedName>
        <fullName evidence="1">Reverse transcriptase domain-containing protein</fullName>
    </recommendedName>
</protein>
<feature type="domain" description="Reverse transcriptase" evidence="1">
    <location>
        <begin position="1"/>
        <end position="206"/>
    </location>
</feature>
<organism evidence="2 3">
    <name type="scientific">Periplaneta americana</name>
    <name type="common">American cockroach</name>
    <name type="synonym">Blatta americana</name>
    <dbReference type="NCBI Taxonomy" id="6978"/>
    <lineage>
        <taxon>Eukaryota</taxon>
        <taxon>Metazoa</taxon>
        <taxon>Ecdysozoa</taxon>
        <taxon>Arthropoda</taxon>
        <taxon>Hexapoda</taxon>
        <taxon>Insecta</taxon>
        <taxon>Pterygota</taxon>
        <taxon>Neoptera</taxon>
        <taxon>Polyneoptera</taxon>
        <taxon>Dictyoptera</taxon>
        <taxon>Blattodea</taxon>
        <taxon>Blattoidea</taxon>
        <taxon>Blattidae</taxon>
        <taxon>Blattinae</taxon>
        <taxon>Periplaneta</taxon>
    </lineage>
</organism>
<dbReference type="PANTHER" id="PTHR47027:SF20">
    <property type="entry name" value="REVERSE TRANSCRIPTASE-LIKE PROTEIN WITH RNA-DIRECTED DNA POLYMERASE DOMAIN"/>
    <property type="match status" value="1"/>
</dbReference>
<dbReference type="Proteomes" id="UP001148838">
    <property type="component" value="Unassembled WGS sequence"/>
</dbReference>
<accession>A0ABQ8SV68</accession>
<evidence type="ECO:0000313" key="2">
    <source>
        <dbReference type="EMBL" id="KAJ4437748.1"/>
    </source>
</evidence>
<name>A0ABQ8SV68_PERAM</name>
<sequence>MAGLCEGGNEPSGTLKANIGEKWEYKGTVHQLFIDFKKAYDSVKREVLYNILIEFCIPKKLVRLIKMCLSETYSRVRIGQFLSDAFSIHCGLKQGDALSPLLFNFALEYAIRKVQDNKEGLELNGLHQLLVYADDVNMLGENPQTIRGNAEILVEASKVIGLEVNPEKTKYMIMSRDENIVRYGTIKIGDLSFEEVKKFKYLGATVTNINYTREEIKRRINMGNACYYSVEKLLSSSLLSKNLKVRIYKTVIVLYGCKTWTLTLREDQRLRVFENRVLRKIFRAKRDEVTGEWRKLHNTELHALYISPDIIRTIKSRRLRWAGHVPRMGESRNAYRVLRGRPEGKRLLGRPRRRWEDNIKRDLREVGYDGRDWINLAQDRDQWRAYVRAAMNLRPTSNTRNQFSFGRDTTHAASAAVTGASTLIFHPDDPSAISGLVVMKFMVNKEDFAGWLFNDAVSSTRLFSVDEVGDSEMVFGEMRPRIRHRLPGIHLTVGENLGKNPTRPLAQQVLNVNRRRQYATVSPYSQKEKKNNVLWQCSTYLASSVLVIIDAITSVAVNDDIFALSHTTKPSDSLSVKEMQLRMETEGFIE</sequence>
<dbReference type="InterPro" id="IPR000477">
    <property type="entry name" value="RT_dom"/>
</dbReference>
<dbReference type="PROSITE" id="PS50878">
    <property type="entry name" value="RT_POL"/>
    <property type="match status" value="1"/>
</dbReference>
<keyword evidence="3" id="KW-1185">Reference proteome</keyword>
<dbReference type="Pfam" id="PF00078">
    <property type="entry name" value="RVT_1"/>
    <property type="match status" value="1"/>
</dbReference>
<proteinExistence type="predicted"/>
<comment type="caution">
    <text evidence="2">The sequence shown here is derived from an EMBL/GenBank/DDBJ whole genome shotgun (WGS) entry which is preliminary data.</text>
</comment>
<reference evidence="2 3" key="1">
    <citation type="journal article" date="2022" name="Allergy">
        <title>Genome assembly and annotation of Periplaneta americana reveal a comprehensive cockroach allergen profile.</title>
        <authorList>
            <person name="Wang L."/>
            <person name="Xiong Q."/>
            <person name="Saelim N."/>
            <person name="Wang L."/>
            <person name="Nong W."/>
            <person name="Wan A.T."/>
            <person name="Shi M."/>
            <person name="Liu X."/>
            <person name="Cao Q."/>
            <person name="Hui J.H.L."/>
            <person name="Sookrung N."/>
            <person name="Leung T.F."/>
            <person name="Tungtrongchitr A."/>
            <person name="Tsui S.K.W."/>
        </authorList>
    </citation>
    <scope>NUCLEOTIDE SEQUENCE [LARGE SCALE GENOMIC DNA]</scope>
    <source>
        <strain evidence="2">PWHHKU_190912</strain>
    </source>
</reference>
<dbReference type="PANTHER" id="PTHR47027">
    <property type="entry name" value="REVERSE TRANSCRIPTASE DOMAIN-CONTAINING PROTEIN"/>
    <property type="match status" value="1"/>
</dbReference>
<evidence type="ECO:0000259" key="1">
    <source>
        <dbReference type="PROSITE" id="PS50878"/>
    </source>
</evidence>
<evidence type="ECO:0000313" key="3">
    <source>
        <dbReference type="Proteomes" id="UP001148838"/>
    </source>
</evidence>
<dbReference type="EMBL" id="JAJSOF020000019">
    <property type="protein sequence ID" value="KAJ4437748.1"/>
    <property type="molecule type" value="Genomic_DNA"/>
</dbReference>
<dbReference type="InterPro" id="IPR043502">
    <property type="entry name" value="DNA/RNA_pol_sf"/>
</dbReference>
<dbReference type="CDD" id="cd01650">
    <property type="entry name" value="RT_nLTR_like"/>
    <property type="match status" value="1"/>
</dbReference>
<dbReference type="SUPFAM" id="SSF56672">
    <property type="entry name" value="DNA/RNA polymerases"/>
    <property type="match status" value="1"/>
</dbReference>
<gene>
    <name evidence="2" type="ORF">ANN_13686</name>
</gene>